<proteinExistence type="predicted"/>
<dbReference type="EMBL" id="BDQK01000013">
    <property type="protein sequence ID" value="GBF81392.1"/>
    <property type="molecule type" value="Genomic_DNA"/>
</dbReference>
<evidence type="ECO:0000313" key="2">
    <source>
        <dbReference type="Proteomes" id="UP000287247"/>
    </source>
</evidence>
<gene>
    <name evidence="1" type="ORF">AsFPU1_2805</name>
</gene>
<dbReference type="Proteomes" id="UP000287247">
    <property type="component" value="Unassembled WGS sequence"/>
</dbReference>
<keyword evidence="2" id="KW-1185">Reference proteome</keyword>
<name>A0A401IJB1_APHSA</name>
<sequence length="135" mass="15264">MMGNPMDGLQHQINEINHKVDQLHHIVEQLTKQIVGSSGQYDPMMTNRRYSVATMSHQNALPKPTALPTHGHLKSVMEHKDILVDDRASDTLVTTEGEVILTTDIQVRRLTAQLTAAYNRIAALEEQLLARRRTF</sequence>
<protein>
    <submittedName>
        <fullName evidence="1">Integrase</fullName>
    </submittedName>
</protein>
<accession>A0A401IJB1</accession>
<evidence type="ECO:0000313" key="1">
    <source>
        <dbReference type="EMBL" id="GBF81392.1"/>
    </source>
</evidence>
<dbReference type="AlphaFoldDB" id="A0A401IJB1"/>
<comment type="caution">
    <text evidence="1">The sequence shown here is derived from an EMBL/GenBank/DDBJ whole genome shotgun (WGS) entry which is preliminary data.</text>
</comment>
<organism evidence="1 2">
    <name type="scientific">Aphanothece sacrum FPU1</name>
    <dbReference type="NCBI Taxonomy" id="1920663"/>
    <lineage>
        <taxon>Bacteria</taxon>
        <taxon>Bacillati</taxon>
        <taxon>Cyanobacteriota</taxon>
        <taxon>Cyanophyceae</taxon>
        <taxon>Oscillatoriophycideae</taxon>
        <taxon>Chroococcales</taxon>
        <taxon>Aphanothecaceae</taxon>
        <taxon>Aphanothece</taxon>
    </lineage>
</organism>
<reference evidence="2" key="1">
    <citation type="submission" date="2017-05" db="EMBL/GenBank/DDBJ databases">
        <title>Physiological properties and genetic analysis related to exopolysaccharide production of fresh-water unicellular cyanobacterium Aphanothece sacrum, Suizenji Nori, that has been cultured as a food source in Japan.</title>
        <authorList>
            <person name="Kanesaki Y."/>
            <person name="Yoshikawa S."/>
            <person name="Ohki K."/>
        </authorList>
    </citation>
    <scope>NUCLEOTIDE SEQUENCE [LARGE SCALE GENOMIC DNA]</scope>
    <source>
        <strain evidence="2">FPU1</strain>
    </source>
</reference>